<comment type="caution">
    <text evidence="7">The sequence shown here is derived from an EMBL/GenBank/DDBJ whole genome shotgun (WGS) entry which is preliminary data.</text>
</comment>
<dbReference type="EMBL" id="JAGYWB010000011">
    <property type="protein sequence ID" value="KAI0503834.1"/>
    <property type="molecule type" value="Genomic_DNA"/>
</dbReference>
<evidence type="ECO:0000256" key="4">
    <source>
        <dbReference type="ARBA" id="ARBA00023242"/>
    </source>
</evidence>
<dbReference type="GO" id="GO:0005634">
    <property type="term" value="C:nucleus"/>
    <property type="evidence" value="ECO:0007669"/>
    <property type="project" value="UniProtKB-SubCell"/>
</dbReference>
<organism evidence="7 8">
    <name type="scientific">Dendrobium nobile</name>
    <name type="common">Orchid</name>
    <dbReference type="NCBI Taxonomy" id="94219"/>
    <lineage>
        <taxon>Eukaryota</taxon>
        <taxon>Viridiplantae</taxon>
        <taxon>Streptophyta</taxon>
        <taxon>Embryophyta</taxon>
        <taxon>Tracheophyta</taxon>
        <taxon>Spermatophyta</taxon>
        <taxon>Magnoliopsida</taxon>
        <taxon>Liliopsida</taxon>
        <taxon>Asparagales</taxon>
        <taxon>Orchidaceae</taxon>
        <taxon>Epidendroideae</taxon>
        <taxon>Malaxideae</taxon>
        <taxon>Dendrobiinae</taxon>
        <taxon>Dendrobium</taxon>
    </lineage>
</organism>
<feature type="compositionally biased region" description="Polar residues" evidence="5">
    <location>
        <begin position="389"/>
        <end position="399"/>
    </location>
</feature>
<dbReference type="GO" id="GO:0009873">
    <property type="term" value="P:ethylene-activated signaling pathway"/>
    <property type="evidence" value="ECO:0007669"/>
    <property type="project" value="UniProtKB-KW"/>
</dbReference>
<comment type="subcellular location">
    <subcellularLocation>
        <location evidence="1">Nucleus</location>
    </subcellularLocation>
</comment>
<feature type="compositionally biased region" description="Basic and acidic residues" evidence="5">
    <location>
        <begin position="368"/>
        <end position="379"/>
    </location>
</feature>
<evidence type="ECO:0000256" key="2">
    <source>
        <dbReference type="ARBA" id="ARBA00009416"/>
    </source>
</evidence>
<accession>A0A8T3B309</accession>
<keyword evidence="8" id="KW-1185">Reference proteome</keyword>
<comment type="similarity">
    <text evidence="2">Belongs to the EIN3 family.</text>
</comment>
<dbReference type="PANTHER" id="PTHR33305">
    <property type="entry name" value="ETHYLENE INSENSITIVE 3-LIKE 2 PROTEIN"/>
    <property type="match status" value="1"/>
</dbReference>
<dbReference type="FunFam" id="1.10.3180.10:FF:000001">
    <property type="entry name" value="Ethylene insensitive 3-like 1"/>
    <property type="match status" value="1"/>
</dbReference>
<evidence type="ECO:0000313" key="7">
    <source>
        <dbReference type="EMBL" id="KAI0503834.1"/>
    </source>
</evidence>
<evidence type="ECO:0000259" key="6">
    <source>
        <dbReference type="Pfam" id="PF04873"/>
    </source>
</evidence>
<sequence length="588" mass="66498">MDKYVMVDGLELEVYDVPCENLTENDVSDEEIGEDDLSRRMWKDKIKLKRIRERQKLAELQASQKPKAKQPSDQALRKKMARAQDGILKYMLKLVEVCNARGFVYGIVPDKGKPVSGSSDNLRAWWKEKVKFDKNGPSAITLYDEEIYATGNKENKRKNCHSLMDLQDATLGSLLSSLMQHCDPPQRKYPLEKGHPPPWWPSGNEDWWIHLGLPKGQVPPYKKPHDLKKVWKVGVLTGVIKHMSPNIDKVRTHIRKSKCLQDKMSAKESAIWLGVLGREEMITQQLSGDNIMSDITENQQSFQEERRGEDTNSSNEYDVIEICDAPGSASSADAGKAQLVEDQPSLAIIPSTTMELEWRQPENLSDVAQKKEQVNERHERQRRKRPRLDSNTSGQFSGEHQNRNVVLEAENDFSVMNSVELPSTKYQPNSVIDVHSTDGLFTTQANQIENQYLLSQSMTNRLFCPAPLNVCVQNMFVAGQPLLYPGRQYEEFTAPLVDHHANPMNVSFPTSNPVNGDSLPLNGSSNSVPRDMNPFIEQAYPIDPDKFIGGQFDSSVELPLDPFALSSPLIDIDNFQIDDEALMEYLGA</sequence>
<proteinExistence type="inferred from homology"/>
<protein>
    <recommendedName>
        <fullName evidence="6">Ethylene insensitive 3-like DNA-binding domain-containing protein</fullName>
    </recommendedName>
</protein>
<keyword evidence="3" id="KW-0936">Ethylene signaling pathway</keyword>
<name>A0A8T3B309_DENNO</name>
<evidence type="ECO:0000256" key="5">
    <source>
        <dbReference type="SAM" id="MobiDB-lite"/>
    </source>
</evidence>
<gene>
    <name evidence="7" type="ORF">KFK09_014777</name>
</gene>
<evidence type="ECO:0000313" key="8">
    <source>
        <dbReference type="Proteomes" id="UP000829196"/>
    </source>
</evidence>
<dbReference type="InterPro" id="IPR006957">
    <property type="entry name" value="EIN3"/>
</dbReference>
<dbReference type="GO" id="GO:0003700">
    <property type="term" value="F:DNA-binding transcription factor activity"/>
    <property type="evidence" value="ECO:0007669"/>
    <property type="project" value="InterPro"/>
</dbReference>
<dbReference type="InterPro" id="IPR047091">
    <property type="entry name" value="EIN3-like_DNA-bd"/>
</dbReference>
<dbReference type="SMR" id="A0A8T3B309"/>
<dbReference type="Pfam" id="PF04873">
    <property type="entry name" value="EIN3_DNA-bd"/>
    <property type="match status" value="1"/>
</dbReference>
<dbReference type="AlphaFoldDB" id="A0A8T3B309"/>
<feature type="region of interest" description="Disordered" evidence="5">
    <location>
        <begin position="357"/>
        <end position="402"/>
    </location>
</feature>
<evidence type="ECO:0000256" key="1">
    <source>
        <dbReference type="ARBA" id="ARBA00004123"/>
    </source>
</evidence>
<dbReference type="Proteomes" id="UP000829196">
    <property type="component" value="Unassembled WGS sequence"/>
</dbReference>
<dbReference type="SUPFAM" id="SSF116768">
    <property type="entry name" value="DNA-binding domain of EIN3-like"/>
    <property type="match status" value="1"/>
</dbReference>
<dbReference type="OrthoDB" id="2017676at2759"/>
<evidence type="ECO:0000256" key="3">
    <source>
        <dbReference type="ARBA" id="ARBA00022745"/>
    </source>
</evidence>
<dbReference type="Gene3D" id="1.10.3180.10">
    <property type="entry name" value="DNA-binding domain of EIN3-like"/>
    <property type="match status" value="2"/>
</dbReference>
<feature type="domain" description="Ethylene insensitive 3-like DNA-binding" evidence="6">
    <location>
        <begin position="35"/>
        <end position="280"/>
    </location>
</feature>
<dbReference type="GO" id="GO:0003677">
    <property type="term" value="F:DNA binding"/>
    <property type="evidence" value="ECO:0007669"/>
    <property type="project" value="TreeGrafter"/>
</dbReference>
<dbReference type="PANTHER" id="PTHR33305:SF48">
    <property type="entry name" value="OS08G0508700 PROTEIN"/>
    <property type="match status" value="1"/>
</dbReference>
<dbReference type="InterPro" id="IPR023278">
    <property type="entry name" value="Ethylene_insens-like_DNA-bd"/>
</dbReference>
<reference evidence="7" key="1">
    <citation type="journal article" date="2022" name="Front. Genet.">
        <title>Chromosome-Scale Assembly of the Dendrobium nobile Genome Provides Insights Into the Molecular Mechanism of the Biosynthesis of the Medicinal Active Ingredient of Dendrobium.</title>
        <authorList>
            <person name="Xu Q."/>
            <person name="Niu S.-C."/>
            <person name="Li K.-L."/>
            <person name="Zheng P.-J."/>
            <person name="Zhang X.-J."/>
            <person name="Jia Y."/>
            <person name="Liu Y."/>
            <person name="Niu Y.-X."/>
            <person name="Yu L.-H."/>
            <person name="Chen D.-F."/>
            <person name="Zhang G.-Q."/>
        </authorList>
    </citation>
    <scope>NUCLEOTIDE SEQUENCE</scope>
    <source>
        <tissue evidence="7">Leaf</tissue>
    </source>
</reference>
<keyword evidence="4" id="KW-0539">Nucleus</keyword>